<gene>
    <name evidence="1" type="ORF">ABC969_13920</name>
</gene>
<name>A0ABU9XVD1_9SPHN</name>
<evidence type="ECO:0000313" key="1">
    <source>
        <dbReference type="EMBL" id="MEN2787512.1"/>
    </source>
</evidence>
<dbReference type="Pfam" id="PF20333">
    <property type="entry name" value="DUF6628"/>
    <property type="match status" value="1"/>
</dbReference>
<organism evidence="1 2">
    <name type="scientific">Sphingomonas qilianensis</name>
    <dbReference type="NCBI Taxonomy" id="1736690"/>
    <lineage>
        <taxon>Bacteria</taxon>
        <taxon>Pseudomonadati</taxon>
        <taxon>Pseudomonadota</taxon>
        <taxon>Alphaproteobacteria</taxon>
        <taxon>Sphingomonadales</taxon>
        <taxon>Sphingomonadaceae</taxon>
        <taxon>Sphingomonas</taxon>
    </lineage>
</organism>
<proteinExistence type="predicted"/>
<protein>
    <submittedName>
        <fullName evidence="1">DUF6628 family protein</fullName>
    </submittedName>
</protein>
<accession>A0ABU9XVD1</accession>
<sequence>MMTTIPTPHAATVASALPYAMPRCRNAQLALFALRRMGAFGLNDAQVAHGFVGAFGESFRRPLILMRVLMAELADTAALPIAIAPCCCGRVTPAEHAVLTALNRADTAPDTARLLLADLLGTRRIDGVLASASAVAQAFADAGRPIAG</sequence>
<reference evidence="1 2" key="1">
    <citation type="submission" date="2024-05" db="EMBL/GenBank/DDBJ databases">
        <authorList>
            <person name="Liu Q."/>
            <person name="Xin Y.-H."/>
        </authorList>
    </citation>
    <scope>NUCLEOTIDE SEQUENCE [LARGE SCALE GENOMIC DNA]</scope>
    <source>
        <strain evidence="1 2">CGMCC 1.15349</strain>
    </source>
</reference>
<comment type="caution">
    <text evidence="1">The sequence shown here is derived from an EMBL/GenBank/DDBJ whole genome shotgun (WGS) entry which is preliminary data.</text>
</comment>
<dbReference type="Proteomes" id="UP001404104">
    <property type="component" value="Unassembled WGS sequence"/>
</dbReference>
<dbReference type="InterPro" id="IPR046736">
    <property type="entry name" value="DUF6628"/>
</dbReference>
<keyword evidence="2" id="KW-1185">Reference proteome</keyword>
<evidence type="ECO:0000313" key="2">
    <source>
        <dbReference type="Proteomes" id="UP001404104"/>
    </source>
</evidence>
<dbReference type="RefSeq" id="WP_380807829.1">
    <property type="nucleotide sequence ID" value="NZ_JBHRXL010000002.1"/>
</dbReference>
<dbReference type="EMBL" id="JBDIMF010000006">
    <property type="protein sequence ID" value="MEN2787512.1"/>
    <property type="molecule type" value="Genomic_DNA"/>
</dbReference>